<gene>
    <name evidence="14" type="ORF">ALC57_02239</name>
</gene>
<dbReference type="GO" id="GO:0016787">
    <property type="term" value="F:hydrolase activity"/>
    <property type="evidence" value="ECO:0007669"/>
    <property type="project" value="UniProtKB-KW"/>
</dbReference>
<dbReference type="InterPro" id="IPR045249">
    <property type="entry name" value="HARBI1-like"/>
</dbReference>
<evidence type="ECO:0000256" key="4">
    <source>
        <dbReference type="ARBA" id="ARBA00006958"/>
    </source>
</evidence>
<dbReference type="GO" id="GO:0005737">
    <property type="term" value="C:cytoplasm"/>
    <property type="evidence" value="ECO:0007669"/>
    <property type="project" value="UniProtKB-SubCell"/>
</dbReference>
<dbReference type="GO" id="GO:0005634">
    <property type="term" value="C:nucleus"/>
    <property type="evidence" value="ECO:0007669"/>
    <property type="project" value="UniProtKB-SubCell"/>
</dbReference>
<dbReference type="PANTHER" id="PTHR22930:SF85">
    <property type="entry name" value="GH03217P-RELATED"/>
    <property type="match status" value="1"/>
</dbReference>
<dbReference type="InterPro" id="IPR026103">
    <property type="entry name" value="HARBI1_animal"/>
</dbReference>
<evidence type="ECO:0000313" key="14">
    <source>
        <dbReference type="EMBL" id="KYN28349.1"/>
    </source>
</evidence>
<dbReference type="PANTHER" id="PTHR22930">
    <property type="match status" value="1"/>
</dbReference>
<protein>
    <recommendedName>
        <fullName evidence="5">Putative nuclease HARBI1</fullName>
    </recommendedName>
    <alternativeName>
        <fullName evidence="11">Harbinger transposase-derived nuclease</fullName>
    </alternativeName>
</protein>
<reference evidence="14 15" key="1">
    <citation type="submission" date="2015-09" db="EMBL/GenBank/DDBJ databases">
        <title>Trachymyrmex cornetzi WGS genome.</title>
        <authorList>
            <person name="Nygaard S."/>
            <person name="Hu H."/>
            <person name="Boomsma J."/>
            <person name="Zhang G."/>
        </authorList>
    </citation>
    <scope>NUCLEOTIDE SEQUENCE [LARGE SCALE GENOMIC DNA]</scope>
    <source>
        <strain evidence="14">Tcor2-1</strain>
        <tissue evidence="14">Whole body</tissue>
    </source>
</reference>
<dbReference type="GO" id="GO:0004518">
    <property type="term" value="F:nuclease activity"/>
    <property type="evidence" value="ECO:0007669"/>
    <property type="project" value="UniProtKB-KW"/>
</dbReference>
<evidence type="ECO:0000256" key="8">
    <source>
        <dbReference type="ARBA" id="ARBA00022723"/>
    </source>
</evidence>
<evidence type="ECO:0000256" key="10">
    <source>
        <dbReference type="ARBA" id="ARBA00023242"/>
    </source>
</evidence>
<keyword evidence="10" id="KW-0539">Nucleus</keyword>
<dbReference type="Proteomes" id="UP000078492">
    <property type="component" value="Unassembled WGS sequence"/>
</dbReference>
<dbReference type="AlphaFoldDB" id="A0A151JPD1"/>
<comment type="subcellular location">
    <subcellularLocation>
        <location evidence="3">Cytoplasm</location>
    </subcellularLocation>
    <subcellularLocation>
        <location evidence="2">Nucleus</location>
    </subcellularLocation>
</comment>
<evidence type="ECO:0000256" key="7">
    <source>
        <dbReference type="ARBA" id="ARBA00022722"/>
    </source>
</evidence>
<evidence type="ECO:0000256" key="2">
    <source>
        <dbReference type="ARBA" id="ARBA00004123"/>
    </source>
</evidence>
<dbReference type="STRING" id="471704.A0A151JPD1"/>
<keyword evidence="8" id="KW-0479">Metal-binding</keyword>
<comment type="cofactor">
    <cofactor evidence="1">
        <name>a divalent metal cation</name>
        <dbReference type="ChEBI" id="CHEBI:60240"/>
    </cofactor>
</comment>
<evidence type="ECO:0000256" key="12">
    <source>
        <dbReference type="ARBA" id="ARBA00045850"/>
    </source>
</evidence>
<dbReference type="EMBL" id="KQ978790">
    <property type="protein sequence ID" value="KYN28349.1"/>
    <property type="molecule type" value="Genomic_DNA"/>
</dbReference>
<evidence type="ECO:0000256" key="5">
    <source>
        <dbReference type="ARBA" id="ARBA00015519"/>
    </source>
</evidence>
<dbReference type="PRINTS" id="PR02086">
    <property type="entry name" value="PUTNUCHARBI1"/>
</dbReference>
<dbReference type="Pfam" id="PF13359">
    <property type="entry name" value="DDE_Tnp_4"/>
    <property type="match status" value="1"/>
</dbReference>
<keyword evidence="15" id="KW-1185">Reference proteome</keyword>
<feature type="domain" description="DDE Tnp4" evidence="13">
    <location>
        <begin position="195"/>
        <end position="275"/>
    </location>
</feature>
<evidence type="ECO:0000256" key="1">
    <source>
        <dbReference type="ARBA" id="ARBA00001968"/>
    </source>
</evidence>
<evidence type="ECO:0000256" key="11">
    <source>
        <dbReference type="ARBA" id="ARBA00030126"/>
    </source>
</evidence>
<evidence type="ECO:0000256" key="6">
    <source>
        <dbReference type="ARBA" id="ARBA00022490"/>
    </source>
</evidence>
<comment type="function">
    <text evidence="12">Transposase-derived protein that may have nuclease activity. Does not have transposase activity.</text>
</comment>
<name>A0A151JPD1_9HYME</name>
<dbReference type="GO" id="GO:0046872">
    <property type="term" value="F:metal ion binding"/>
    <property type="evidence" value="ECO:0007669"/>
    <property type="project" value="UniProtKB-KW"/>
</dbReference>
<proteinExistence type="inferred from homology"/>
<keyword evidence="6" id="KW-0963">Cytoplasm</keyword>
<keyword evidence="9" id="KW-0378">Hydrolase</keyword>
<organism evidence="14 15">
    <name type="scientific">Trachymyrmex cornetzi</name>
    <dbReference type="NCBI Taxonomy" id="471704"/>
    <lineage>
        <taxon>Eukaryota</taxon>
        <taxon>Metazoa</taxon>
        <taxon>Ecdysozoa</taxon>
        <taxon>Arthropoda</taxon>
        <taxon>Hexapoda</taxon>
        <taxon>Insecta</taxon>
        <taxon>Pterygota</taxon>
        <taxon>Neoptera</taxon>
        <taxon>Endopterygota</taxon>
        <taxon>Hymenoptera</taxon>
        <taxon>Apocrita</taxon>
        <taxon>Aculeata</taxon>
        <taxon>Formicoidea</taxon>
        <taxon>Formicidae</taxon>
        <taxon>Myrmicinae</taxon>
        <taxon>Trachymyrmex</taxon>
    </lineage>
</organism>
<sequence>MQINEKVTLLQFIEFCCESNDEDDDLKFLMNMSSSNDESEEKEVEDFITVVDLGLNRQSETQIRPRVKNYVERIVSNYTAEEFKMHFRLFPATFEFLLELIGPILITSLSGRKPVPVQKQLLLALWMMATPDSYRSVCVKFDVGKATAIRIMRRVTYALHTLAPRFIQWPQGEKATKVMEEFERASGFPKVIEAIDGTHIKIIAPQEDKQSYVNRKGYHSIHVQVVCTHKLLFTSVLAGNVGSVHDARVFRLSSVRQYIENPQIYFPSDSHIVGDDNEDRIFCSLDGPASVAIALGFAHPDFPKISCIL</sequence>
<evidence type="ECO:0000256" key="3">
    <source>
        <dbReference type="ARBA" id="ARBA00004496"/>
    </source>
</evidence>
<accession>A0A151JPD1</accession>
<evidence type="ECO:0000313" key="15">
    <source>
        <dbReference type="Proteomes" id="UP000078492"/>
    </source>
</evidence>
<comment type="similarity">
    <text evidence="4">Belongs to the HARBI1 family.</text>
</comment>
<dbReference type="InterPro" id="IPR027806">
    <property type="entry name" value="HARBI1_dom"/>
</dbReference>
<evidence type="ECO:0000256" key="9">
    <source>
        <dbReference type="ARBA" id="ARBA00022801"/>
    </source>
</evidence>
<keyword evidence="7" id="KW-0540">Nuclease</keyword>
<evidence type="ECO:0000259" key="13">
    <source>
        <dbReference type="Pfam" id="PF13359"/>
    </source>
</evidence>